<dbReference type="InterPro" id="IPR049450">
    <property type="entry name" value="ACOT8-like_C"/>
</dbReference>
<name>A0ABN2MQ70_9PSEU</name>
<feature type="domain" description="Acyl-CoA thioesterase-like N-terminal HotDog" evidence="1">
    <location>
        <begin position="2"/>
        <end position="69"/>
    </location>
</feature>
<dbReference type="Pfam" id="PF20789">
    <property type="entry name" value="4HBT_3C"/>
    <property type="match status" value="1"/>
</dbReference>
<reference evidence="3 4" key="1">
    <citation type="journal article" date="2019" name="Int. J. Syst. Evol. Microbiol.">
        <title>The Global Catalogue of Microorganisms (GCM) 10K type strain sequencing project: providing services to taxonomists for standard genome sequencing and annotation.</title>
        <authorList>
            <consortium name="The Broad Institute Genomics Platform"/>
            <consortium name="The Broad Institute Genome Sequencing Center for Infectious Disease"/>
            <person name="Wu L."/>
            <person name="Ma J."/>
        </authorList>
    </citation>
    <scope>NUCLEOTIDE SEQUENCE [LARGE SCALE GENOMIC DNA]</scope>
    <source>
        <strain evidence="3 4">JCM 16009</strain>
    </source>
</reference>
<evidence type="ECO:0000259" key="2">
    <source>
        <dbReference type="Pfam" id="PF20789"/>
    </source>
</evidence>
<dbReference type="InterPro" id="IPR029069">
    <property type="entry name" value="HotDog_dom_sf"/>
</dbReference>
<evidence type="ECO:0000259" key="1">
    <source>
        <dbReference type="Pfam" id="PF13622"/>
    </source>
</evidence>
<proteinExistence type="predicted"/>
<feature type="domain" description="Acyl-CoA thioesterase-like C-terminal" evidence="2">
    <location>
        <begin position="93"/>
        <end position="222"/>
    </location>
</feature>
<organism evidence="3 4">
    <name type="scientific">Pseudonocardia ailaonensis</name>
    <dbReference type="NCBI Taxonomy" id="367279"/>
    <lineage>
        <taxon>Bacteria</taxon>
        <taxon>Bacillati</taxon>
        <taxon>Actinomycetota</taxon>
        <taxon>Actinomycetes</taxon>
        <taxon>Pseudonocardiales</taxon>
        <taxon>Pseudonocardiaceae</taxon>
        <taxon>Pseudonocardia</taxon>
    </lineage>
</organism>
<evidence type="ECO:0000313" key="3">
    <source>
        <dbReference type="EMBL" id="GAA1831919.1"/>
    </source>
</evidence>
<dbReference type="Pfam" id="PF13622">
    <property type="entry name" value="4HBT_3"/>
    <property type="match status" value="1"/>
</dbReference>
<dbReference type="Proteomes" id="UP001500449">
    <property type="component" value="Unassembled WGS sequence"/>
</dbReference>
<dbReference type="InterPro" id="IPR049449">
    <property type="entry name" value="TesB_ACOT8-like_N"/>
</dbReference>
<gene>
    <name evidence="3" type="ORF">GCM10009836_07440</name>
</gene>
<comment type="caution">
    <text evidence="3">The sequence shown here is derived from an EMBL/GenBank/DDBJ whole genome shotgun (WGS) entry which is preliminary data.</text>
</comment>
<accession>A0ABN2MQ70</accession>
<sequence length="225" mass="23896">MRAFERCAPSRPDAPPLQLSRYTVEILGPVPVGELEVSVGIERPGRTIELLGAEMRAGGRAVLRARAWRLGTVDTAAVATGEVAPIPGPEAGEEQLSRPDHWLPGYMDSVEWRLVGGTFESLGPGTAWGRLRVPVVEGEEPTALQHLAAVADSANGIAAALDLREWLFVNTELTVHLHRPPVGTWTGLDAAATIGPTGTGTVAAALFDEAGHVGRITQELTVRPR</sequence>
<dbReference type="InterPro" id="IPR042171">
    <property type="entry name" value="Acyl-CoA_hotdog"/>
</dbReference>
<protein>
    <submittedName>
        <fullName evidence="3">Thioesterase family protein</fullName>
    </submittedName>
</protein>
<dbReference type="SUPFAM" id="SSF54637">
    <property type="entry name" value="Thioesterase/thiol ester dehydrase-isomerase"/>
    <property type="match status" value="1"/>
</dbReference>
<dbReference type="Gene3D" id="2.40.160.210">
    <property type="entry name" value="Acyl-CoA thioesterase, double hotdog domain"/>
    <property type="match status" value="1"/>
</dbReference>
<evidence type="ECO:0000313" key="4">
    <source>
        <dbReference type="Proteomes" id="UP001500449"/>
    </source>
</evidence>
<dbReference type="EMBL" id="BAAAQK010000003">
    <property type="protein sequence ID" value="GAA1831919.1"/>
    <property type="molecule type" value="Genomic_DNA"/>
</dbReference>
<keyword evidence="4" id="KW-1185">Reference proteome</keyword>